<organism evidence="2 3">
    <name type="scientific">Cladophialophora immunda</name>
    <dbReference type="NCBI Taxonomy" id="569365"/>
    <lineage>
        <taxon>Eukaryota</taxon>
        <taxon>Fungi</taxon>
        <taxon>Dikarya</taxon>
        <taxon>Ascomycota</taxon>
        <taxon>Pezizomycotina</taxon>
        <taxon>Eurotiomycetes</taxon>
        <taxon>Chaetothyriomycetidae</taxon>
        <taxon>Chaetothyriales</taxon>
        <taxon>Herpotrichiellaceae</taxon>
        <taxon>Cladophialophora</taxon>
    </lineage>
</organism>
<dbReference type="Pfam" id="PF00561">
    <property type="entry name" value="Abhydrolase_1"/>
    <property type="match status" value="1"/>
</dbReference>
<sequence length="313" mass="34940">MAIHGAFFEQEGYFVTLSNGQRDHYFVDSFIDPWKPRAEKQVLLIQPGFGRSARFWYHWIPALARDYIVIRRDLRGHGESSFPKRLSPWSEGASGKYENDYAWNIETICAEIVDFLDKLGIDKVHFLGESTSGQVGHAMAALHPDRIASLITFSSPTHLPEDKCRFLAMGQPSWPEAMVSLGSRAWAVALSGQAGTSPRQDQAYHEWWLNEVGKSAAEGLAGYAVFLEQLNTRPFLPQIRCPVSILAPTRSAAVPMEESQYAASHIPGAELKVVESPGHEIYVESADVCVELVRDHLANFGGSRGWSDRPRRA</sequence>
<dbReference type="Proteomes" id="UP000054466">
    <property type="component" value="Unassembled WGS sequence"/>
</dbReference>
<keyword evidence="3" id="KW-1185">Reference proteome</keyword>
<evidence type="ECO:0000313" key="3">
    <source>
        <dbReference type="Proteomes" id="UP000054466"/>
    </source>
</evidence>
<protein>
    <recommendedName>
        <fullName evidence="1">AB hydrolase-1 domain-containing protein</fullName>
    </recommendedName>
</protein>
<accession>A0A0D2B941</accession>
<evidence type="ECO:0000313" key="2">
    <source>
        <dbReference type="EMBL" id="KIW34132.1"/>
    </source>
</evidence>
<dbReference type="Gene3D" id="3.40.50.1820">
    <property type="entry name" value="alpha/beta hydrolase"/>
    <property type="match status" value="1"/>
</dbReference>
<dbReference type="GO" id="GO:0047372">
    <property type="term" value="F:monoacylglycerol lipase activity"/>
    <property type="evidence" value="ECO:0007669"/>
    <property type="project" value="TreeGrafter"/>
</dbReference>
<dbReference type="STRING" id="569365.A0A0D2B941"/>
<dbReference type="InterPro" id="IPR000073">
    <property type="entry name" value="AB_hydrolase_1"/>
</dbReference>
<feature type="domain" description="AB hydrolase-1" evidence="1">
    <location>
        <begin position="42"/>
        <end position="285"/>
    </location>
</feature>
<dbReference type="PANTHER" id="PTHR43798">
    <property type="entry name" value="MONOACYLGLYCEROL LIPASE"/>
    <property type="match status" value="1"/>
</dbReference>
<reference evidence="2 3" key="1">
    <citation type="submission" date="2015-01" db="EMBL/GenBank/DDBJ databases">
        <title>The Genome Sequence of Cladophialophora immunda CBS83496.</title>
        <authorList>
            <consortium name="The Broad Institute Genomics Platform"/>
            <person name="Cuomo C."/>
            <person name="de Hoog S."/>
            <person name="Gorbushina A."/>
            <person name="Stielow B."/>
            <person name="Teixiera M."/>
            <person name="Abouelleil A."/>
            <person name="Chapman S.B."/>
            <person name="Priest M."/>
            <person name="Young S.K."/>
            <person name="Wortman J."/>
            <person name="Nusbaum C."/>
            <person name="Birren B."/>
        </authorList>
    </citation>
    <scope>NUCLEOTIDE SEQUENCE [LARGE SCALE GENOMIC DNA]</scope>
    <source>
        <strain evidence="2 3">CBS 83496</strain>
    </source>
</reference>
<dbReference type="AlphaFoldDB" id="A0A0D2B941"/>
<dbReference type="OrthoDB" id="8119704at2759"/>
<name>A0A0D2B941_9EURO</name>
<dbReference type="PANTHER" id="PTHR43798:SF33">
    <property type="entry name" value="HYDROLASE, PUTATIVE (AFU_ORTHOLOGUE AFUA_2G14860)-RELATED"/>
    <property type="match status" value="1"/>
</dbReference>
<gene>
    <name evidence="2" type="ORF">PV07_00928</name>
</gene>
<dbReference type="HOGENOM" id="CLU_020336_50_3_1"/>
<dbReference type="InterPro" id="IPR050266">
    <property type="entry name" value="AB_hydrolase_sf"/>
</dbReference>
<dbReference type="VEuPathDB" id="FungiDB:PV07_00928"/>
<evidence type="ECO:0000259" key="1">
    <source>
        <dbReference type="Pfam" id="PF00561"/>
    </source>
</evidence>
<dbReference type="RefSeq" id="XP_016254348.1">
    <property type="nucleotide sequence ID" value="XM_016387420.1"/>
</dbReference>
<dbReference type="EMBL" id="KN847040">
    <property type="protein sequence ID" value="KIW34132.1"/>
    <property type="molecule type" value="Genomic_DNA"/>
</dbReference>
<proteinExistence type="predicted"/>
<dbReference type="InterPro" id="IPR029058">
    <property type="entry name" value="AB_hydrolase_fold"/>
</dbReference>
<dbReference type="GO" id="GO:0046464">
    <property type="term" value="P:acylglycerol catabolic process"/>
    <property type="evidence" value="ECO:0007669"/>
    <property type="project" value="TreeGrafter"/>
</dbReference>
<dbReference type="SUPFAM" id="SSF53474">
    <property type="entry name" value="alpha/beta-Hydrolases"/>
    <property type="match status" value="1"/>
</dbReference>
<dbReference type="GeneID" id="27340122"/>
<dbReference type="GO" id="GO:0016020">
    <property type="term" value="C:membrane"/>
    <property type="evidence" value="ECO:0007669"/>
    <property type="project" value="TreeGrafter"/>
</dbReference>